<accession>A0A026VT05</accession>
<organism evidence="1 2">
    <name type="scientific">Ooceraea biroi</name>
    <name type="common">Clonal raider ant</name>
    <name type="synonym">Cerapachys biroi</name>
    <dbReference type="NCBI Taxonomy" id="2015173"/>
    <lineage>
        <taxon>Eukaryota</taxon>
        <taxon>Metazoa</taxon>
        <taxon>Ecdysozoa</taxon>
        <taxon>Arthropoda</taxon>
        <taxon>Hexapoda</taxon>
        <taxon>Insecta</taxon>
        <taxon>Pterygota</taxon>
        <taxon>Neoptera</taxon>
        <taxon>Endopterygota</taxon>
        <taxon>Hymenoptera</taxon>
        <taxon>Apocrita</taxon>
        <taxon>Aculeata</taxon>
        <taxon>Formicoidea</taxon>
        <taxon>Formicidae</taxon>
        <taxon>Dorylinae</taxon>
        <taxon>Ooceraea</taxon>
    </lineage>
</organism>
<dbReference type="EMBL" id="KK108101">
    <property type="protein sequence ID" value="EZA46913.1"/>
    <property type="molecule type" value="Genomic_DNA"/>
</dbReference>
<proteinExistence type="predicted"/>
<dbReference type="Proteomes" id="UP000053097">
    <property type="component" value="Unassembled WGS sequence"/>
</dbReference>
<gene>
    <name evidence="1" type="ORF">X777_00712</name>
</gene>
<reference evidence="1 2" key="1">
    <citation type="journal article" date="2014" name="Curr. Biol.">
        <title>The genome of the clonal raider ant Cerapachys biroi.</title>
        <authorList>
            <person name="Oxley P.R."/>
            <person name="Ji L."/>
            <person name="Fetter-Pruneda I."/>
            <person name="McKenzie S.K."/>
            <person name="Li C."/>
            <person name="Hu H."/>
            <person name="Zhang G."/>
            <person name="Kronauer D.J."/>
        </authorList>
    </citation>
    <scope>NUCLEOTIDE SEQUENCE [LARGE SCALE GENOMIC DNA]</scope>
</reference>
<protein>
    <submittedName>
        <fullName evidence="1">Uncharacterized protein</fullName>
    </submittedName>
</protein>
<keyword evidence="2" id="KW-1185">Reference proteome</keyword>
<evidence type="ECO:0000313" key="2">
    <source>
        <dbReference type="Proteomes" id="UP000053097"/>
    </source>
</evidence>
<feature type="non-terminal residue" evidence="1">
    <location>
        <position position="116"/>
    </location>
</feature>
<sequence length="116" mass="13741">MMCLVRNFELMIGHLILEGDNVLVPCYEQVEYLTPKFHFMVHYWRIIHNYGPLRNFWCMRFEGKHATGLQTARNSASRINLTQTIAIDHQLRLTYRLSSDEIFKNIINLGPRTRTT</sequence>
<evidence type="ECO:0000313" key="1">
    <source>
        <dbReference type="EMBL" id="EZA46913.1"/>
    </source>
</evidence>
<name>A0A026VT05_OOCBI</name>
<dbReference type="AlphaFoldDB" id="A0A026VT05"/>